<feature type="domain" description="Glycosyltransferase 2-like" evidence="5">
    <location>
        <begin position="41"/>
        <end position="203"/>
    </location>
</feature>
<organism evidence="6 7">
    <name type="scientific">Algoriphagus pacificus</name>
    <dbReference type="NCBI Taxonomy" id="2811234"/>
    <lineage>
        <taxon>Bacteria</taxon>
        <taxon>Pseudomonadati</taxon>
        <taxon>Bacteroidota</taxon>
        <taxon>Cytophagia</taxon>
        <taxon>Cytophagales</taxon>
        <taxon>Cyclobacteriaceae</taxon>
        <taxon>Algoriphagus</taxon>
    </lineage>
</organism>
<evidence type="ECO:0000313" key="6">
    <source>
        <dbReference type="EMBL" id="MBN7817810.1"/>
    </source>
</evidence>
<dbReference type="InterPro" id="IPR001173">
    <property type="entry name" value="Glyco_trans_2-like"/>
</dbReference>
<keyword evidence="4" id="KW-1133">Transmembrane helix</keyword>
<evidence type="ECO:0000256" key="3">
    <source>
        <dbReference type="ARBA" id="ARBA00022679"/>
    </source>
</evidence>
<feature type="transmembrane region" description="Helical" evidence="4">
    <location>
        <begin position="6"/>
        <end position="23"/>
    </location>
</feature>
<feature type="transmembrane region" description="Helical" evidence="4">
    <location>
        <begin position="294"/>
        <end position="314"/>
    </location>
</feature>
<dbReference type="Pfam" id="PF00535">
    <property type="entry name" value="Glycos_transf_2"/>
    <property type="match status" value="1"/>
</dbReference>
<dbReference type="RefSeq" id="WP_206588478.1">
    <property type="nucleotide sequence ID" value="NZ_JAFKCU010000007.1"/>
</dbReference>
<name>A0ABS3CNI2_9BACT</name>
<evidence type="ECO:0000256" key="2">
    <source>
        <dbReference type="ARBA" id="ARBA00022676"/>
    </source>
</evidence>
<feature type="transmembrane region" description="Helical" evidence="4">
    <location>
        <begin position="268"/>
        <end position="288"/>
    </location>
</feature>
<gene>
    <name evidence="6" type="ORF">J0A69_20375</name>
</gene>
<dbReference type="InterPro" id="IPR029044">
    <property type="entry name" value="Nucleotide-diphossugar_trans"/>
</dbReference>
<accession>A0ABS3CNI2</accession>
<evidence type="ECO:0000256" key="4">
    <source>
        <dbReference type="SAM" id="Phobius"/>
    </source>
</evidence>
<keyword evidence="2" id="KW-0328">Glycosyltransferase</keyword>
<dbReference type="PANTHER" id="PTHR43630:SF1">
    <property type="entry name" value="POLY-BETA-1,6-N-ACETYL-D-GLUCOSAMINE SYNTHASE"/>
    <property type="match status" value="1"/>
</dbReference>
<comment type="caution">
    <text evidence="6">The sequence shown here is derived from an EMBL/GenBank/DDBJ whole genome shotgun (WGS) entry which is preliminary data.</text>
</comment>
<evidence type="ECO:0000259" key="5">
    <source>
        <dbReference type="Pfam" id="PF00535"/>
    </source>
</evidence>
<comment type="similarity">
    <text evidence="1">Belongs to the glycosyltransferase 2 family.</text>
</comment>
<keyword evidence="3" id="KW-0808">Transferase</keyword>
<keyword evidence="7" id="KW-1185">Reference proteome</keyword>
<evidence type="ECO:0000256" key="1">
    <source>
        <dbReference type="ARBA" id="ARBA00006739"/>
    </source>
</evidence>
<dbReference type="Gene3D" id="3.90.550.10">
    <property type="entry name" value="Spore Coat Polysaccharide Biosynthesis Protein SpsA, Chain A"/>
    <property type="match status" value="1"/>
</dbReference>
<dbReference type="EMBL" id="JAFKCU010000007">
    <property type="protein sequence ID" value="MBN7817810.1"/>
    <property type="molecule type" value="Genomic_DNA"/>
</dbReference>
<proteinExistence type="inferred from homology"/>
<feature type="transmembrane region" description="Helical" evidence="4">
    <location>
        <begin position="335"/>
        <end position="352"/>
    </location>
</feature>
<keyword evidence="4" id="KW-0812">Transmembrane</keyword>
<dbReference type="PANTHER" id="PTHR43630">
    <property type="entry name" value="POLY-BETA-1,6-N-ACETYL-D-GLUCOSAMINE SYNTHASE"/>
    <property type="match status" value="1"/>
</dbReference>
<keyword evidence="4" id="KW-0472">Membrane</keyword>
<protein>
    <submittedName>
        <fullName evidence="6">Glycosyltransferase</fullName>
    </submittedName>
</protein>
<dbReference type="Proteomes" id="UP000664480">
    <property type="component" value="Unassembled WGS sequence"/>
</dbReference>
<dbReference type="SUPFAM" id="SSF53448">
    <property type="entry name" value="Nucleotide-diphospho-sugar transferases"/>
    <property type="match status" value="1"/>
</dbReference>
<sequence length="370" mass="42331">MLSFYLIWSLSYFLLLWWMSSYWKEEAVEFSKHEYYPSLTLLIPLRNEQENIPRLISQIQQIAYPDFQVILIDDHSEDRTYELLKTLNDVSPKIHIVINNGVGKKAAIETGIKNAKNELILCTDADCTWGSNWLNQMVKPFQDPKIQLIAGPVISKTKQGFLESFQQLEWISILMVSNFAIKKSNPIMCSAANLCYRKSAFEKVNGYAGNEHLASGDDEFLLKKINTSFGPEAITYLTGKESLILTEPENKWKKLFAQRVRWAGKWKAHGSFIHAAIALIPVLVQIIWISTVSLFILGTAGFFVFLVCWVAKILSEGRSFGRILRSLGYPLPKRMLLMTSFFHPVYVLWVSFGTLKGNFVWKGRVNGRSL</sequence>
<evidence type="ECO:0000313" key="7">
    <source>
        <dbReference type="Proteomes" id="UP000664480"/>
    </source>
</evidence>
<reference evidence="6 7" key="1">
    <citation type="submission" date="2021-03" db="EMBL/GenBank/DDBJ databases">
        <title>novel species isolated from a fishpond in China.</title>
        <authorList>
            <person name="Lu H."/>
            <person name="Cai Z."/>
        </authorList>
    </citation>
    <scope>NUCLEOTIDE SEQUENCE [LARGE SCALE GENOMIC DNA]</scope>
    <source>
        <strain evidence="6 7">YJ13C</strain>
    </source>
</reference>